<feature type="repeat" description="WD" evidence="3">
    <location>
        <begin position="1039"/>
        <end position="1080"/>
    </location>
</feature>
<dbReference type="SUPFAM" id="SSF50998">
    <property type="entry name" value="Quinoprotein alcohol dehydrogenase-like"/>
    <property type="match status" value="1"/>
</dbReference>
<keyword evidence="1 3" id="KW-0853">WD repeat</keyword>
<dbReference type="CDD" id="cd00200">
    <property type="entry name" value="WD40"/>
    <property type="match status" value="2"/>
</dbReference>
<dbReference type="OrthoDB" id="538223at2759"/>
<dbReference type="PROSITE" id="PS50294">
    <property type="entry name" value="WD_REPEATS_REGION"/>
    <property type="match status" value="13"/>
</dbReference>
<dbReference type="Pfam" id="PF00400">
    <property type="entry name" value="WD40"/>
    <property type="match status" value="14"/>
</dbReference>
<evidence type="ECO:0000313" key="5">
    <source>
        <dbReference type="EMBL" id="KAG9228080.1"/>
    </source>
</evidence>
<dbReference type="SMART" id="SM00320">
    <property type="entry name" value="WD40"/>
    <property type="match status" value="14"/>
</dbReference>
<dbReference type="PROSITE" id="PS50837">
    <property type="entry name" value="NACHT"/>
    <property type="match status" value="1"/>
</dbReference>
<evidence type="ECO:0000256" key="2">
    <source>
        <dbReference type="ARBA" id="ARBA00022737"/>
    </source>
</evidence>
<feature type="repeat" description="WD" evidence="3">
    <location>
        <begin position="1168"/>
        <end position="1209"/>
    </location>
</feature>
<feature type="repeat" description="WD" evidence="3">
    <location>
        <begin position="953"/>
        <end position="994"/>
    </location>
</feature>
<dbReference type="Pfam" id="PF06985">
    <property type="entry name" value="HET"/>
    <property type="match status" value="1"/>
</dbReference>
<feature type="repeat" description="WD" evidence="3">
    <location>
        <begin position="1340"/>
        <end position="1381"/>
    </location>
</feature>
<keyword evidence="2" id="KW-0677">Repeat</keyword>
<sequence length="1460" mass="161979">MRLLQYNNNGGFSLTEFEETDIPEYAILSHTWEQDNSKEVTYAEVISGTGQDKEGFKKIRFCGEQARHNGLPYFWVDTCCINKQNEAELRHSINSMFRWYRNASRCYVYLSDVSTSNRKASDQSSEHTRELSFRESRWFTRGWTLQELLAPISVEFFCRESKWIGSKSSLEQQIHEITGIRKSALQGTSLSKFSVEERFSWVQPRQTTVEEDKAYSLLGIFDVQMPLRYREGMVNAFKRLEEEIDKFNKCLQDLRLSDSRDDKKRIEDTKGGLLEGSYNWVLETSDFQQWRNNPQTWLLWIKGDPGKGKTMLLCGIINELKESLPKSTLLSYFFCQATNSRINNATAVLRGLIYLLVNEQPSLISHVRKRYDQAGKAIFEDPNSWLVLSEIFANILQDPNLKSTCLVVDALDECEVDLPKLLDLIVQTSSISPRTKWIVSSRKWPSIEKGFDRATQKSSMCLELKEKSVSAAVSTYIQYKVNSLAEGQEYDIDTRDAVQRYLSSNAHGTFLWVALVCQELSSIPGWEVEETLSAFPPGLDTLYMRMMEQVSTSRTAKRCKSILAVASVVHRPITLDELPSFVDMPPRSSGNDKALAEIIGHCGSFLTIRDRTVSFVHQSAKDFLTNTAVDIVFPSGMSNTHYAIFSRSLQVLRTVLQRDVYSLRAPGTTVSQVKQPDPDPLAAVRYSCLYWVDHLLECQSREELIRDLKDSGIVYSFLRRYFLYWFEALSLLKSISQGIVMIQKLEDLQFDRSHGLSAFIHDARRFAVSNRSIIEQAPLQVYCSALVFAPENSIVRKAFENYIPSWIQTKPRVDTYWNAMLQVLEGHTDYVTSVAFSPDGKQIVSGSHDQTVRRWDAATGQQLLPALEGHTSYVTSVAFSPDGKQIVSGSYDQTVRRWDAATGQQLLPALEGHTSYVTSVAFSPDGKQIVSGSYDQTVRRWDAATGQQLLPALEGHTDGVTSVAFSPDGKQIVSGSYDQMVRRWDAATGQQPLPALEGHTDGVTSVAFSPDGKQIVSGSHDQTVRCWDAATGQQLLPALEGHTDGVTSVAFSLDGKQIVSGSYDQTVRRWDAAIGQQLLPALEGHTGTVTSVTFSLDGKQIMSGSYDQTVRRWDAAAGQQLLPALEGHTDGVSSVAFSPDGKQIVSGSHDQTVRRWDVATGQQLLPALEGHTDTVTSVAFSPDGKQIVSGSHDQTVRRWDAATGQQLLPALEGHTGAVTSVAFSLDGKQIMSGSYDQTVRRWDAATGQQLLPALEGHTDGVTSVAFSPDGKQIVSGSHDQTVRSWDAATGQQLLPALEGHTDGVTSVAFSPDGKQIVSGSYDQTVRRWDAATGQQLLPALEGHTDTVTSVAFSPDGKQIVSGSYDQTVRCWDAATGQQLLSALEGHTDTVSSVAFSPDGKQITILHVSENWLADNTANLLWIPTNYRPSCQATWGGTIALGHSSGGLSVLQIQQGQKLIM</sequence>
<dbReference type="SUPFAM" id="SSF50978">
    <property type="entry name" value="WD40 repeat-like"/>
    <property type="match status" value="1"/>
</dbReference>
<dbReference type="PRINTS" id="PR00320">
    <property type="entry name" value="GPROTEINBRPT"/>
</dbReference>
<dbReference type="InterPro" id="IPR011047">
    <property type="entry name" value="Quinoprotein_ADH-like_sf"/>
</dbReference>
<proteinExistence type="predicted"/>
<dbReference type="InterPro" id="IPR015943">
    <property type="entry name" value="WD40/YVTN_repeat-like_dom_sf"/>
</dbReference>
<feature type="repeat" description="WD" evidence="3">
    <location>
        <begin position="1211"/>
        <end position="1252"/>
    </location>
</feature>
<dbReference type="InterPro" id="IPR056884">
    <property type="entry name" value="NPHP3-like_N"/>
</dbReference>
<feature type="repeat" description="WD" evidence="3">
    <location>
        <begin position="1254"/>
        <end position="1295"/>
    </location>
</feature>
<dbReference type="InterPro" id="IPR010730">
    <property type="entry name" value="HET"/>
</dbReference>
<dbReference type="InterPro" id="IPR001680">
    <property type="entry name" value="WD40_rpt"/>
</dbReference>
<dbReference type="SUPFAM" id="SSF52540">
    <property type="entry name" value="P-loop containing nucleoside triphosphate hydrolases"/>
    <property type="match status" value="1"/>
</dbReference>
<dbReference type="Gene3D" id="2.130.10.10">
    <property type="entry name" value="YVTN repeat-like/Quinoprotein amine dehydrogenase"/>
    <property type="match status" value="7"/>
</dbReference>
<dbReference type="InterPro" id="IPR036322">
    <property type="entry name" value="WD40_repeat_dom_sf"/>
</dbReference>
<dbReference type="PROSITE" id="PS00678">
    <property type="entry name" value="WD_REPEATS_1"/>
    <property type="match status" value="1"/>
</dbReference>
<dbReference type="InterPro" id="IPR019775">
    <property type="entry name" value="WD40_repeat_CS"/>
</dbReference>
<dbReference type="InterPro" id="IPR027417">
    <property type="entry name" value="P-loop_NTPase"/>
</dbReference>
<dbReference type="Pfam" id="PF24883">
    <property type="entry name" value="NPHP3_N"/>
    <property type="match status" value="1"/>
</dbReference>
<feature type="repeat" description="WD" evidence="3">
    <location>
        <begin position="824"/>
        <end position="865"/>
    </location>
</feature>
<feature type="repeat" description="WD" evidence="3">
    <location>
        <begin position="996"/>
        <end position="1037"/>
    </location>
</feature>
<feature type="repeat" description="WD" evidence="3">
    <location>
        <begin position="910"/>
        <end position="951"/>
    </location>
</feature>
<feature type="repeat" description="WD" evidence="3">
    <location>
        <begin position="1082"/>
        <end position="1123"/>
    </location>
</feature>
<dbReference type="PANTHER" id="PTHR19848">
    <property type="entry name" value="WD40 REPEAT PROTEIN"/>
    <property type="match status" value="1"/>
</dbReference>
<evidence type="ECO:0000256" key="3">
    <source>
        <dbReference type="PROSITE-ProRule" id="PRU00221"/>
    </source>
</evidence>
<organism evidence="5 6">
    <name type="scientific">Amylocarpus encephaloides</name>
    <dbReference type="NCBI Taxonomy" id="45428"/>
    <lineage>
        <taxon>Eukaryota</taxon>
        <taxon>Fungi</taxon>
        <taxon>Dikarya</taxon>
        <taxon>Ascomycota</taxon>
        <taxon>Pezizomycotina</taxon>
        <taxon>Leotiomycetes</taxon>
        <taxon>Helotiales</taxon>
        <taxon>Helotiales incertae sedis</taxon>
        <taxon>Amylocarpus</taxon>
    </lineage>
</organism>
<dbReference type="EMBL" id="MU252100">
    <property type="protein sequence ID" value="KAG9228080.1"/>
    <property type="molecule type" value="Genomic_DNA"/>
</dbReference>
<dbReference type="InterPro" id="IPR020472">
    <property type="entry name" value="WD40_PAC1"/>
</dbReference>
<keyword evidence="6" id="KW-1185">Reference proteome</keyword>
<feature type="domain" description="NACHT" evidence="4">
    <location>
        <begin position="297"/>
        <end position="442"/>
    </location>
</feature>
<dbReference type="PANTHER" id="PTHR19848:SF8">
    <property type="entry name" value="F-BOX AND WD REPEAT DOMAIN CONTAINING 7"/>
    <property type="match status" value="1"/>
</dbReference>
<accession>A0A9P7Y7X6</accession>
<evidence type="ECO:0000313" key="6">
    <source>
        <dbReference type="Proteomes" id="UP000824998"/>
    </source>
</evidence>
<dbReference type="InterPro" id="IPR007111">
    <property type="entry name" value="NACHT_NTPase"/>
</dbReference>
<gene>
    <name evidence="5" type="ORF">BJ875DRAFT_501011</name>
</gene>
<feature type="repeat" description="WD" evidence="3">
    <location>
        <begin position="1125"/>
        <end position="1166"/>
    </location>
</feature>
<dbReference type="Proteomes" id="UP000824998">
    <property type="component" value="Unassembled WGS sequence"/>
</dbReference>
<dbReference type="PROSITE" id="PS50082">
    <property type="entry name" value="WD_REPEATS_2"/>
    <property type="match status" value="13"/>
</dbReference>
<feature type="repeat" description="WD" evidence="3">
    <location>
        <begin position="867"/>
        <end position="908"/>
    </location>
</feature>
<protein>
    <recommendedName>
        <fullName evidence="4">NACHT domain-containing protein</fullName>
    </recommendedName>
</protein>
<dbReference type="FunFam" id="3.40.50.300:FF:001638">
    <property type="entry name" value="NACHT and WD40 domain protein"/>
    <property type="match status" value="1"/>
</dbReference>
<name>A0A9P7Y7X6_9HELO</name>
<dbReference type="Gene3D" id="3.40.50.300">
    <property type="entry name" value="P-loop containing nucleotide triphosphate hydrolases"/>
    <property type="match status" value="1"/>
</dbReference>
<comment type="caution">
    <text evidence="5">The sequence shown here is derived from an EMBL/GenBank/DDBJ whole genome shotgun (WGS) entry which is preliminary data.</text>
</comment>
<reference evidence="5" key="1">
    <citation type="journal article" date="2021" name="IMA Fungus">
        <title>Genomic characterization of three marine fungi, including Emericellopsis atlantica sp. nov. with signatures of a generalist lifestyle and marine biomass degradation.</title>
        <authorList>
            <person name="Hagestad O.C."/>
            <person name="Hou L."/>
            <person name="Andersen J.H."/>
            <person name="Hansen E.H."/>
            <person name="Altermark B."/>
            <person name="Li C."/>
            <person name="Kuhnert E."/>
            <person name="Cox R.J."/>
            <person name="Crous P.W."/>
            <person name="Spatafora J.W."/>
            <person name="Lail K."/>
            <person name="Amirebrahimi M."/>
            <person name="Lipzen A."/>
            <person name="Pangilinan J."/>
            <person name="Andreopoulos W."/>
            <person name="Hayes R.D."/>
            <person name="Ng V."/>
            <person name="Grigoriev I.V."/>
            <person name="Jackson S.A."/>
            <person name="Sutton T.D.S."/>
            <person name="Dobson A.D.W."/>
            <person name="Rama T."/>
        </authorList>
    </citation>
    <scope>NUCLEOTIDE SEQUENCE</scope>
    <source>
        <strain evidence="5">TRa018bII</strain>
    </source>
</reference>
<evidence type="ECO:0000259" key="4">
    <source>
        <dbReference type="PROSITE" id="PS50837"/>
    </source>
</evidence>
<feature type="repeat" description="WD" evidence="3">
    <location>
        <begin position="1297"/>
        <end position="1338"/>
    </location>
</feature>
<evidence type="ECO:0000256" key="1">
    <source>
        <dbReference type="ARBA" id="ARBA00022574"/>
    </source>
</evidence>